<keyword evidence="2" id="KW-0472">Membrane</keyword>
<protein>
    <recommendedName>
        <fullName evidence="3">Anti-sigma K factor RskA C-terminal domain-containing protein</fullName>
    </recommendedName>
</protein>
<dbReference type="InterPro" id="IPR018764">
    <property type="entry name" value="RskA_C"/>
</dbReference>
<accession>A0ABQ3PBU1</accession>
<proteinExistence type="predicted"/>
<evidence type="ECO:0000256" key="1">
    <source>
        <dbReference type="SAM" id="MobiDB-lite"/>
    </source>
</evidence>
<dbReference type="RefSeq" id="WP_190225578.1">
    <property type="nucleotide sequence ID" value="NZ_BNBS01000115.1"/>
</dbReference>
<evidence type="ECO:0000313" key="4">
    <source>
        <dbReference type="EMBL" id="GHI22498.1"/>
    </source>
</evidence>
<feature type="region of interest" description="Disordered" evidence="1">
    <location>
        <begin position="1"/>
        <end position="26"/>
    </location>
</feature>
<feature type="domain" description="Anti-sigma K factor RskA C-terminal" evidence="3">
    <location>
        <begin position="132"/>
        <end position="261"/>
    </location>
</feature>
<feature type="compositionally biased region" description="Basic and acidic residues" evidence="1">
    <location>
        <begin position="81"/>
        <end position="106"/>
    </location>
</feature>
<evidence type="ECO:0000259" key="3">
    <source>
        <dbReference type="Pfam" id="PF10099"/>
    </source>
</evidence>
<keyword evidence="2" id="KW-1133">Transmembrane helix</keyword>
<feature type="transmembrane region" description="Helical" evidence="2">
    <location>
        <begin position="130"/>
        <end position="150"/>
    </location>
</feature>
<name>A0ABQ3PBU1_9ACTN</name>
<dbReference type="Proteomes" id="UP001052739">
    <property type="component" value="Unassembled WGS sequence"/>
</dbReference>
<keyword evidence="5" id="KW-1185">Reference proteome</keyword>
<reference evidence="4" key="1">
    <citation type="submission" date="2024-05" db="EMBL/GenBank/DDBJ databases">
        <title>Whole genome shotgun sequence of Streptomyces hydrogenans NBRC 13475.</title>
        <authorList>
            <person name="Komaki H."/>
            <person name="Tamura T."/>
        </authorList>
    </citation>
    <scope>NUCLEOTIDE SEQUENCE</scope>
    <source>
        <strain evidence="4">NBRC 13475</strain>
    </source>
</reference>
<evidence type="ECO:0000256" key="2">
    <source>
        <dbReference type="SAM" id="Phobius"/>
    </source>
</evidence>
<evidence type="ECO:0000313" key="5">
    <source>
        <dbReference type="Proteomes" id="UP001052739"/>
    </source>
</evidence>
<dbReference type="Pfam" id="PF10099">
    <property type="entry name" value="RskA_C"/>
    <property type="match status" value="1"/>
</dbReference>
<keyword evidence="2" id="KW-0812">Transmembrane</keyword>
<gene>
    <name evidence="4" type="ORF">Shyd_38690</name>
</gene>
<sequence length="273" mass="28355">MAEHLSADELTELALRPAGPPDARRRTHLRACGECARELRQLRRVVESARATTIEDLLVPPPAGVWDAISAELGLPATAAREGHAGGDEPAGHAGGDESSGHDHPGPDGPSGDTASGRSRRQGRWRRSGPLLAAAGLVAGLLTGSAVTWWQLHEDRPPAVAVLTAPLVPVAARAAEGSVRIHQGADTRRAVTVSVSGLPPTRGYYEVWLMDRSHTKLIAVGVLGSDGTATLPLPDGVDLAGYPLLDVSAQVYDGDPAHSGESVVRGDLPPSAT</sequence>
<feature type="region of interest" description="Disordered" evidence="1">
    <location>
        <begin position="81"/>
        <end position="126"/>
    </location>
</feature>
<dbReference type="EMBL" id="BNDW01000019">
    <property type="protein sequence ID" value="GHI22498.1"/>
    <property type="molecule type" value="Genomic_DNA"/>
</dbReference>
<comment type="caution">
    <text evidence="4">The sequence shown here is derived from an EMBL/GenBank/DDBJ whole genome shotgun (WGS) entry which is preliminary data.</text>
</comment>
<organism evidence="4 5">
    <name type="scientific">Streptomyces hydrogenans</name>
    <dbReference type="NCBI Taxonomy" id="1873719"/>
    <lineage>
        <taxon>Bacteria</taxon>
        <taxon>Bacillati</taxon>
        <taxon>Actinomycetota</taxon>
        <taxon>Actinomycetes</taxon>
        <taxon>Kitasatosporales</taxon>
        <taxon>Streptomycetaceae</taxon>
        <taxon>Streptomyces</taxon>
    </lineage>
</organism>